<keyword evidence="3" id="KW-1185">Reference proteome</keyword>
<dbReference type="Gene3D" id="3.40.50.1820">
    <property type="entry name" value="alpha/beta hydrolase"/>
    <property type="match status" value="1"/>
</dbReference>
<evidence type="ECO:0000313" key="2">
    <source>
        <dbReference type="EMBL" id="MEU0706901.1"/>
    </source>
</evidence>
<organism evidence="2 3">
    <name type="scientific">Streptomyces lavendulocolor</name>
    <dbReference type="NCBI Taxonomy" id="67316"/>
    <lineage>
        <taxon>Bacteria</taxon>
        <taxon>Bacillati</taxon>
        <taxon>Actinomycetota</taxon>
        <taxon>Actinomycetes</taxon>
        <taxon>Kitasatosporales</taxon>
        <taxon>Streptomycetaceae</taxon>
        <taxon>Streptomyces</taxon>
    </lineage>
</organism>
<sequence length="430" mass="45436">MPNDSTPALIREEYGPVPGGVPGEAHRPHVLRVGPADATTVLVLLGGREGSAGVFRPAARHLAAEVPGLQVWAVDRREQTLSDLSGFDLEPDEARRYYLDGEYRAQTAETAPDAGEWGLAVLLDDIRDTVSAASDGGRRNVVLGGHSLGAAEALLYAAWDFDGHPGHRDLVGLVAVDGGVHHAFSGAGFSFELSLEQAKGWLQQTKSGGYFENASSTGAGFGELPELAALWFQLAALHAVKDPDGASELAAVAPEPYRTAEALTNRGFFGHLVDAAMHHPGFTLTTGRPDGDGGWTDDGPTPLDRAAEAFAGTRPGAWVWYTLNRLMIDLVASIDYTSDGDLAQLLGLRVLHGKDVALPLYAAQSGFSRGTVGQAAAKVVAESRIDTFELHTDESLSHQDLLLATPERNVLLRTLPAFLAGITAAGGEAR</sequence>
<comment type="caution">
    <text evidence="2">The sequence shown here is derived from an EMBL/GenBank/DDBJ whole genome shotgun (WGS) entry which is preliminary data.</text>
</comment>
<keyword evidence="2" id="KW-0378">Hydrolase</keyword>
<accession>A0ABV2W035</accession>
<proteinExistence type="predicted"/>
<protein>
    <submittedName>
        <fullName evidence="2">Alpha/beta hydrolase</fullName>
    </submittedName>
</protein>
<evidence type="ECO:0000256" key="1">
    <source>
        <dbReference type="SAM" id="MobiDB-lite"/>
    </source>
</evidence>
<dbReference type="RefSeq" id="WP_359653498.1">
    <property type="nucleotide sequence ID" value="NZ_JBEXZO010000021.1"/>
</dbReference>
<dbReference type="GO" id="GO:0016787">
    <property type="term" value="F:hydrolase activity"/>
    <property type="evidence" value="ECO:0007669"/>
    <property type="project" value="UniProtKB-KW"/>
</dbReference>
<dbReference type="SUPFAM" id="SSF53474">
    <property type="entry name" value="alpha/beta-Hydrolases"/>
    <property type="match status" value="1"/>
</dbReference>
<gene>
    <name evidence="2" type="ORF">ABZ508_05900</name>
</gene>
<reference evidence="2 3" key="1">
    <citation type="submission" date="2024-06" db="EMBL/GenBank/DDBJ databases">
        <title>The Natural Products Discovery Center: Release of the First 8490 Sequenced Strains for Exploring Actinobacteria Biosynthetic Diversity.</title>
        <authorList>
            <person name="Kalkreuter E."/>
            <person name="Kautsar S.A."/>
            <person name="Yang D."/>
            <person name="Bader C.D."/>
            <person name="Teijaro C.N."/>
            <person name="Fluegel L."/>
            <person name="Davis C.M."/>
            <person name="Simpson J.R."/>
            <person name="Lauterbach L."/>
            <person name="Steele A.D."/>
            <person name="Gui C."/>
            <person name="Meng S."/>
            <person name="Li G."/>
            <person name="Viehrig K."/>
            <person name="Ye F."/>
            <person name="Su P."/>
            <person name="Kiefer A.F."/>
            <person name="Nichols A."/>
            <person name="Cepeda A.J."/>
            <person name="Yan W."/>
            <person name="Fan B."/>
            <person name="Jiang Y."/>
            <person name="Adhikari A."/>
            <person name="Zheng C.-J."/>
            <person name="Schuster L."/>
            <person name="Cowan T.M."/>
            <person name="Smanski M.J."/>
            <person name="Chevrette M.G."/>
            <person name="De Carvalho L.P.S."/>
            <person name="Shen B."/>
        </authorList>
    </citation>
    <scope>NUCLEOTIDE SEQUENCE [LARGE SCALE GENOMIC DNA]</scope>
    <source>
        <strain evidence="2 3">NPDC006337</strain>
    </source>
</reference>
<dbReference type="Proteomes" id="UP001550378">
    <property type="component" value="Unassembled WGS sequence"/>
</dbReference>
<dbReference type="EMBL" id="JBEXZR010000003">
    <property type="protein sequence ID" value="MEU0706901.1"/>
    <property type="molecule type" value="Genomic_DNA"/>
</dbReference>
<feature type="region of interest" description="Disordered" evidence="1">
    <location>
        <begin position="1"/>
        <end position="20"/>
    </location>
</feature>
<dbReference type="InterPro" id="IPR029058">
    <property type="entry name" value="AB_hydrolase_fold"/>
</dbReference>
<evidence type="ECO:0000313" key="3">
    <source>
        <dbReference type="Proteomes" id="UP001550378"/>
    </source>
</evidence>
<name>A0ABV2W035_9ACTN</name>